<accession>A0AAW9KKZ0</accession>
<dbReference type="InterPro" id="IPR016195">
    <property type="entry name" value="Pol/histidinol_Pase-like"/>
</dbReference>
<dbReference type="Proteomes" id="UP001288944">
    <property type="component" value="Unassembled WGS sequence"/>
</dbReference>
<dbReference type="InterPro" id="IPR052018">
    <property type="entry name" value="PHP_domain"/>
</dbReference>
<feature type="non-terminal residue" evidence="2">
    <location>
        <position position="136"/>
    </location>
</feature>
<dbReference type="GO" id="GO:0035312">
    <property type="term" value="F:5'-3' DNA exonuclease activity"/>
    <property type="evidence" value="ECO:0007669"/>
    <property type="project" value="TreeGrafter"/>
</dbReference>
<dbReference type="CDD" id="cd07432">
    <property type="entry name" value="PHP_HisPPase"/>
    <property type="match status" value="1"/>
</dbReference>
<dbReference type="InterPro" id="IPR004013">
    <property type="entry name" value="PHP_dom"/>
</dbReference>
<dbReference type="PANTHER" id="PTHR42924">
    <property type="entry name" value="EXONUCLEASE"/>
    <property type="match status" value="1"/>
</dbReference>
<evidence type="ECO:0000313" key="3">
    <source>
        <dbReference type="Proteomes" id="UP001288944"/>
    </source>
</evidence>
<evidence type="ECO:0000313" key="2">
    <source>
        <dbReference type="EMBL" id="MDZ7542758.1"/>
    </source>
</evidence>
<dbReference type="EMBL" id="WNUR01000461">
    <property type="protein sequence ID" value="MDZ7542758.1"/>
    <property type="molecule type" value="Genomic_DNA"/>
</dbReference>
<dbReference type="AlphaFoldDB" id="A0AAW9KKZ0"/>
<dbReference type="Pfam" id="PF02811">
    <property type="entry name" value="PHP"/>
    <property type="match status" value="1"/>
</dbReference>
<protein>
    <submittedName>
        <fullName evidence="2">PHP domain-containing protein</fullName>
    </submittedName>
</protein>
<evidence type="ECO:0000259" key="1">
    <source>
        <dbReference type="Pfam" id="PF02811"/>
    </source>
</evidence>
<proteinExistence type="predicted"/>
<comment type="caution">
    <text evidence="2">The sequence shown here is derived from an EMBL/GenBank/DDBJ whole genome shotgun (WGS) entry which is preliminary data.</text>
</comment>
<organism evidence="2 3">
    <name type="scientific">Clostridium perfringens</name>
    <dbReference type="NCBI Taxonomy" id="1502"/>
    <lineage>
        <taxon>Bacteria</taxon>
        <taxon>Bacillati</taxon>
        <taxon>Bacillota</taxon>
        <taxon>Clostridia</taxon>
        <taxon>Eubacteriales</taxon>
        <taxon>Clostridiaceae</taxon>
        <taxon>Clostridium</taxon>
    </lineage>
</organism>
<dbReference type="GO" id="GO:0004534">
    <property type="term" value="F:5'-3' RNA exonuclease activity"/>
    <property type="evidence" value="ECO:0007669"/>
    <property type="project" value="TreeGrafter"/>
</dbReference>
<dbReference type="SUPFAM" id="SSF89550">
    <property type="entry name" value="PHP domain-like"/>
    <property type="match status" value="1"/>
</dbReference>
<name>A0AAW9KKZ0_CLOPF</name>
<dbReference type="PANTHER" id="PTHR42924:SF3">
    <property type="entry name" value="POLYMERASE_HISTIDINOL PHOSPHATASE N-TERMINAL DOMAIN-CONTAINING PROTEIN"/>
    <property type="match status" value="1"/>
</dbReference>
<reference evidence="2" key="1">
    <citation type="submission" date="2019-11" db="EMBL/GenBank/DDBJ databases">
        <title>Characterization of Clostridium perfringens isolates from swine manure treated agricultural soils.</title>
        <authorList>
            <person name="Wushke S.T."/>
        </authorList>
    </citation>
    <scope>NUCLEOTIDE SEQUENCE</scope>
    <source>
        <strain evidence="2">X62</strain>
    </source>
</reference>
<gene>
    <name evidence="2" type="ORF">GNF83_16525</name>
</gene>
<sequence length="136" mass="15673">MKIDLHNHCMQRSSCSGSDEEELIQSAIKNGLDAIVFSDHDKLMPKDRLKELREKYKPFKIFNGVEVRTIPNGTDVLVIGVDDDIIENKKWTYEELYKLVKERDGFIALCHPYRYSNVIDIDIATFTPDAVELHSS</sequence>
<feature type="domain" description="PHP" evidence="1">
    <location>
        <begin position="4"/>
        <end position="110"/>
    </location>
</feature>
<dbReference type="Gene3D" id="3.20.20.140">
    <property type="entry name" value="Metal-dependent hydrolases"/>
    <property type="match status" value="1"/>
</dbReference>